<dbReference type="PROSITE" id="PS50071">
    <property type="entry name" value="HOMEOBOX_2"/>
    <property type="match status" value="1"/>
</dbReference>
<keyword evidence="11" id="KW-1185">Reference proteome</keyword>
<dbReference type="CDD" id="cd00086">
    <property type="entry name" value="homeodomain"/>
    <property type="match status" value="1"/>
</dbReference>
<dbReference type="InterPro" id="IPR017970">
    <property type="entry name" value="Homeobox_CS"/>
</dbReference>
<reference evidence="12" key="1">
    <citation type="submission" date="2016-06" db="UniProtKB">
        <authorList>
            <consortium name="WormBaseParasite"/>
        </authorList>
    </citation>
    <scope>IDENTIFICATION</scope>
</reference>
<dbReference type="SMART" id="SM00389">
    <property type="entry name" value="HOX"/>
    <property type="match status" value="1"/>
</dbReference>
<dbReference type="InterPro" id="IPR009057">
    <property type="entry name" value="Homeodomain-like_sf"/>
</dbReference>
<dbReference type="GO" id="GO:0000981">
    <property type="term" value="F:DNA-binding transcription factor activity, RNA polymerase II-specific"/>
    <property type="evidence" value="ECO:0007669"/>
    <property type="project" value="InterPro"/>
</dbReference>
<dbReference type="InterPro" id="IPR050609">
    <property type="entry name" value="Antp_homeobox_Deformed_sf"/>
</dbReference>
<feature type="domain" description="Homeobox" evidence="9">
    <location>
        <begin position="67"/>
        <end position="127"/>
    </location>
</feature>
<dbReference type="OrthoDB" id="6159439at2759"/>
<evidence type="ECO:0000256" key="1">
    <source>
        <dbReference type="ARBA" id="ARBA00004123"/>
    </source>
</evidence>
<dbReference type="GO" id="GO:0000978">
    <property type="term" value="F:RNA polymerase II cis-regulatory region sequence-specific DNA binding"/>
    <property type="evidence" value="ECO:0007669"/>
    <property type="project" value="TreeGrafter"/>
</dbReference>
<keyword evidence="2" id="KW-0217">Developmental protein</keyword>
<dbReference type="PANTHER" id="PTHR45771:SF6">
    <property type="entry name" value="HOMEOTIC PROTEIN SEX COMBS REDUCED"/>
    <property type="match status" value="1"/>
</dbReference>
<evidence type="ECO:0000256" key="4">
    <source>
        <dbReference type="ARBA" id="ARBA00023155"/>
    </source>
</evidence>
<evidence type="ECO:0000256" key="8">
    <source>
        <dbReference type="SAM" id="MobiDB-lite"/>
    </source>
</evidence>
<name>A0A183ASD4_9TREM</name>
<evidence type="ECO:0000313" key="11">
    <source>
        <dbReference type="Proteomes" id="UP000272942"/>
    </source>
</evidence>
<evidence type="ECO:0000256" key="5">
    <source>
        <dbReference type="ARBA" id="ARBA00023242"/>
    </source>
</evidence>
<evidence type="ECO:0000259" key="9">
    <source>
        <dbReference type="PROSITE" id="PS50071"/>
    </source>
</evidence>
<keyword evidence="3 6" id="KW-0238">DNA-binding</keyword>
<keyword evidence="4 6" id="KW-0371">Homeobox</keyword>
<evidence type="ECO:0000256" key="3">
    <source>
        <dbReference type="ARBA" id="ARBA00023125"/>
    </source>
</evidence>
<dbReference type="FunFam" id="1.10.10.60:FF:000176">
    <property type="entry name" value="pancreas/duodenum homeobox protein 1"/>
    <property type="match status" value="1"/>
</dbReference>
<dbReference type="Proteomes" id="UP000272942">
    <property type="component" value="Unassembled WGS sequence"/>
</dbReference>
<feature type="DNA-binding region" description="Homeobox" evidence="6">
    <location>
        <begin position="69"/>
        <end position="128"/>
    </location>
</feature>
<comment type="subcellular location">
    <subcellularLocation>
        <location evidence="1 6 7">Nucleus</location>
    </subcellularLocation>
</comment>
<dbReference type="PRINTS" id="PR00024">
    <property type="entry name" value="HOMEOBOX"/>
</dbReference>
<sequence length="181" mass="20850">MSVESAGLVPESGSQKLCGDKFDADDSSSWTGDENSADVGGNDSKQSDLGGDQTSDSEEFTYLNPTTDSKRTRTAYTRQQILELEKEFHFNKYLTRKRRLEIAHTLTLSERQIKIWFQNRRMKWKKEHHLPGMKQRLIEPRSPITSRSHLCPTIRNTFISCNILEKSDQHLQTHNTHALTK</sequence>
<dbReference type="InterPro" id="IPR001356">
    <property type="entry name" value="HD"/>
</dbReference>
<dbReference type="PROSITE" id="PS00027">
    <property type="entry name" value="HOMEOBOX_1"/>
    <property type="match status" value="1"/>
</dbReference>
<evidence type="ECO:0000256" key="2">
    <source>
        <dbReference type="ARBA" id="ARBA00022473"/>
    </source>
</evidence>
<dbReference type="Gene3D" id="1.10.10.60">
    <property type="entry name" value="Homeodomain-like"/>
    <property type="match status" value="1"/>
</dbReference>
<dbReference type="GO" id="GO:0048513">
    <property type="term" value="P:animal organ development"/>
    <property type="evidence" value="ECO:0007669"/>
    <property type="project" value="UniProtKB-ARBA"/>
</dbReference>
<accession>A0A183ASD4</accession>
<dbReference type="WBParaSite" id="ECPE_0000990001-mRNA-1">
    <property type="protein sequence ID" value="ECPE_0000990001-mRNA-1"/>
    <property type="gene ID" value="ECPE_0000990001"/>
</dbReference>
<dbReference type="InterPro" id="IPR020479">
    <property type="entry name" value="HD_metazoa"/>
</dbReference>
<proteinExistence type="predicted"/>
<reference evidence="10 11" key="2">
    <citation type="submission" date="2018-11" db="EMBL/GenBank/DDBJ databases">
        <authorList>
            <consortium name="Pathogen Informatics"/>
        </authorList>
    </citation>
    <scope>NUCLEOTIDE SEQUENCE [LARGE SCALE GENOMIC DNA]</scope>
    <source>
        <strain evidence="10 11">Egypt</strain>
    </source>
</reference>
<protein>
    <submittedName>
        <fullName evidence="12">Homeobox domain-containing protein</fullName>
    </submittedName>
</protein>
<evidence type="ECO:0000313" key="12">
    <source>
        <dbReference type="WBParaSite" id="ECPE_0000990001-mRNA-1"/>
    </source>
</evidence>
<evidence type="ECO:0000256" key="6">
    <source>
        <dbReference type="PROSITE-ProRule" id="PRU00108"/>
    </source>
</evidence>
<dbReference type="AlphaFoldDB" id="A0A183ASD4"/>
<dbReference type="Pfam" id="PF00046">
    <property type="entry name" value="Homeodomain"/>
    <property type="match status" value="1"/>
</dbReference>
<dbReference type="GO" id="GO:0045944">
    <property type="term" value="P:positive regulation of transcription by RNA polymerase II"/>
    <property type="evidence" value="ECO:0007669"/>
    <property type="project" value="TreeGrafter"/>
</dbReference>
<evidence type="ECO:0000313" key="10">
    <source>
        <dbReference type="EMBL" id="VDP86103.1"/>
    </source>
</evidence>
<dbReference type="GO" id="GO:0005654">
    <property type="term" value="C:nucleoplasm"/>
    <property type="evidence" value="ECO:0007669"/>
    <property type="project" value="TreeGrafter"/>
</dbReference>
<dbReference type="PANTHER" id="PTHR45771">
    <property type="entry name" value="HOMEOTIC PROTEIN DEFORMED"/>
    <property type="match status" value="1"/>
</dbReference>
<gene>
    <name evidence="10" type="ORF">ECPE_LOCUS9869</name>
</gene>
<dbReference type="GO" id="GO:0009952">
    <property type="term" value="P:anterior/posterior pattern specification"/>
    <property type="evidence" value="ECO:0007669"/>
    <property type="project" value="TreeGrafter"/>
</dbReference>
<keyword evidence="5 6" id="KW-0539">Nucleus</keyword>
<feature type="region of interest" description="Disordered" evidence="8">
    <location>
        <begin position="1"/>
        <end position="74"/>
    </location>
</feature>
<organism evidence="12">
    <name type="scientific">Echinostoma caproni</name>
    <dbReference type="NCBI Taxonomy" id="27848"/>
    <lineage>
        <taxon>Eukaryota</taxon>
        <taxon>Metazoa</taxon>
        <taxon>Spiralia</taxon>
        <taxon>Lophotrochozoa</taxon>
        <taxon>Platyhelminthes</taxon>
        <taxon>Trematoda</taxon>
        <taxon>Digenea</taxon>
        <taxon>Plagiorchiida</taxon>
        <taxon>Echinostomata</taxon>
        <taxon>Echinostomatoidea</taxon>
        <taxon>Echinostomatidae</taxon>
        <taxon>Echinostoma</taxon>
    </lineage>
</organism>
<dbReference type="SUPFAM" id="SSF46689">
    <property type="entry name" value="Homeodomain-like"/>
    <property type="match status" value="1"/>
</dbReference>
<evidence type="ECO:0000256" key="7">
    <source>
        <dbReference type="RuleBase" id="RU000682"/>
    </source>
</evidence>
<dbReference type="EMBL" id="UZAN01048100">
    <property type="protein sequence ID" value="VDP86103.1"/>
    <property type="molecule type" value="Genomic_DNA"/>
</dbReference>